<keyword evidence="3" id="KW-1185">Reference proteome</keyword>
<proteinExistence type="predicted"/>
<dbReference type="AlphaFoldDB" id="A0AAE3AN44"/>
<feature type="compositionally biased region" description="Polar residues" evidence="1">
    <location>
        <begin position="139"/>
        <end position="153"/>
    </location>
</feature>
<dbReference type="RefSeq" id="WP_308451292.1">
    <property type="nucleotide sequence ID" value="NZ_JAJEPU010000018.1"/>
</dbReference>
<name>A0AAE3AN44_9FIRM</name>
<evidence type="ECO:0000313" key="2">
    <source>
        <dbReference type="EMBL" id="MCC2164744.1"/>
    </source>
</evidence>
<gene>
    <name evidence="2" type="ORF">LKD32_07600</name>
</gene>
<dbReference type="EMBL" id="JAJEPU010000018">
    <property type="protein sequence ID" value="MCC2164744.1"/>
    <property type="molecule type" value="Genomic_DNA"/>
</dbReference>
<reference evidence="2" key="1">
    <citation type="submission" date="2021-10" db="EMBL/GenBank/DDBJ databases">
        <title>Anaerobic single-cell dispensing facilitates the cultivation of human gut bacteria.</title>
        <authorList>
            <person name="Afrizal A."/>
        </authorList>
    </citation>
    <scope>NUCLEOTIDE SEQUENCE</scope>
    <source>
        <strain evidence="2">CLA-AA-H274</strain>
    </source>
</reference>
<sequence length="153" mass="17352">MNLNTNNHSVSLLKFPKYKSAKYSRKSYTTNNQNKTIALYEKELKLPKVGKVKAVVHRKPKEGWQIKSDTISQESDGSFFASVLFEFDPPVCDYVADLENVIGLDCASNGLYVDHNGQIGSNHKYYRESQEKLAREHPTSLSRGSSQTIFPVY</sequence>
<organism evidence="2 3">
    <name type="scientific">Brotaphodocola catenula</name>
    <dbReference type="NCBI Taxonomy" id="2885361"/>
    <lineage>
        <taxon>Bacteria</taxon>
        <taxon>Bacillati</taxon>
        <taxon>Bacillota</taxon>
        <taxon>Clostridia</taxon>
        <taxon>Lachnospirales</taxon>
        <taxon>Lachnospiraceae</taxon>
        <taxon>Brotaphodocola</taxon>
    </lineage>
</organism>
<comment type="caution">
    <text evidence="2">The sequence shown here is derived from an EMBL/GenBank/DDBJ whole genome shotgun (WGS) entry which is preliminary data.</text>
</comment>
<evidence type="ECO:0000256" key="1">
    <source>
        <dbReference type="SAM" id="MobiDB-lite"/>
    </source>
</evidence>
<evidence type="ECO:0008006" key="4">
    <source>
        <dbReference type="Google" id="ProtNLM"/>
    </source>
</evidence>
<feature type="region of interest" description="Disordered" evidence="1">
    <location>
        <begin position="133"/>
        <end position="153"/>
    </location>
</feature>
<dbReference type="Proteomes" id="UP001198962">
    <property type="component" value="Unassembled WGS sequence"/>
</dbReference>
<evidence type="ECO:0000313" key="3">
    <source>
        <dbReference type="Proteomes" id="UP001198962"/>
    </source>
</evidence>
<accession>A0AAE3AN44</accession>
<protein>
    <recommendedName>
        <fullName evidence="4">Transposase</fullName>
    </recommendedName>
</protein>